<reference evidence="6" key="1">
    <citation type="journal article" date="2019" name="Int. J. Syst. Evol. Microbiol.">
        <title>The Global Catalogue of Microorganisms (GCM) 10K type strain sequencing project: providing services to taxonomists for standard genome sequencing and annotation.</title>
        <authorList>
            <consortium name="The Broad Institute Genomics Platform"/>
            <consortium name="The Broad Institute Genome Sequencing Center for Infectious Disease"/>
            <person name="Wu L."/>
            <person name="Ma J."/>
        </authorList>
    </citation>
    <scope>NUCLEOTIDE SEQUENCE [LARGE SCALE GENOMIC DNA]</scope>
    <source>
        <strain evidence="6">CCM 8725</strain>
    </source>
</reference>
<dbReference type="PROSITE" id="PS50893">
    <property type="entry name" value="ABC_TRANSPORTER_2"/>
    <property type="match status" value="1"/>
</dbReference>
<evidence type="ECO:0000256" key="1">
    <source>
        <dbReference type="ARBA" id="ARBA00022448"/>
    </source>
</evidence>
<keyword evidence="2" id="KW-0547">Nucleotide-binding</keyword>
<dbReference type="InterPro" id="IPR017871">
    <property type="entry name" value="ABC_transporter-like_CS"/>
</dbReference>
<organism evidence="5 6">
    <name type="scientific">Paenibacillus rhizoplanae</name>
    <dbReference type="NCBI Taxonomy" id="1917181"/>
    <lineage>
        <taxon>Bacteria</taxon>
        <taxon>Bacillati</taxon>
        <taxon>Bacillota</taxon>
        <taxon>Bacilli</taxon>
        <taxon>Bacillales</taxon>
        <taxon>Paenibacillaceae</taxon>
        <taxon>Paenibacillus</taxon>
    </lineage>
</organism>
<evidence type="ECO:0000256" key="3">
    <source>
        <dbReference type="ARBA" id="ARBA00022840"/>
    </source>
</evidence>
<dbReference type="GO" id="GO:0005524">
    <property type="term" value="F:ATP binding"/>
    <property type="evidence" value="ECO:0007669"/>
    <property type="project" value="UniProtKB-KW"/>
</dbReference>
<keyword evidence="1" id="KW-0813">Transport</keyword>
<dbReference type="PANTHER" id="PTHR42939">
    <property type="entry name" value="ABC TRANSPORTER ATP-BINDING PROTEIN ALBC-RELATED"/>
    <property type="match status" value="1"/>
</dbReference>
<protein>
    <submittedName>
        <fullName evidence="5">ATP-binding cassette domain-containing protein</fullName>
    </submittedName>
</protein>
<proteinExistence type="predicted"/>
<dbReference type="SMART" id="SM00382">
    <property type="entry name" value="AAA"/>
    <property type="match status" value="1"/>
</dbReference>
<dbReference type="Proteomes" id="UP001597448">
    <property type="component" value="Unassembled WGS sequence"/>
</dbReference>
<dbReference type="InterPro" id="IPR027417">
    <property type="entry name" value="P-loop_NTPase"/>
</dbReference>
<dbReference type="SUPFAM" id="SSF52540">
    <property type="entry name" value="P-loop containing nucleoside triphosphate hydrolases"/>
    <property type="match status" value="1"/>
</dbReference>
<gene>
    <name evidence="5" type="ORF">ACFSX3_29505</name>
</gene>
<dbReference type="EMBL" id="JBHUKY010000078">
    <property type="protein sequence ID" value="MFD2414013.1"/>
    <property type="molecule type" value="Genomic_DNA"/>
</dbReference>
<dbReference type="PROSITE" id="PS00211">
    <property type="entry name" value="ABC_TRANSPORTER_1"/>
    <property type="match status" value="1"/>
</dbReference>
<accession>A0ABW5FGA6</accession>
<keyword evidence="6" id="KW-1185">Reference proteome</keyword>
<feature type="domain" description="ABC transporter" evidence="4">
    <location>
        <begin position="2"/>
        <end position="224"/>
    </location>
</feature>
<evidence type="ECO:0000313" key="6">
    <source>
        <dbReference type="Proteomes" id="UP001597448"/>
    </source>
</evidence>
<evidence type="ECO:0000256" key="2">
    <source>
        <dbReference type="ARBA" id="ARBA00022741"/>
    </source>
</evidence>
<keyword evidence="3 5" id="KW-0067">ATP-binding</keyword>
<dbReference type="PANTHER" id="PTHR42939:SF1">
    <property type="entry name" value="ABC TRANSPORTER ATP-BINDING PROTEIN ALBC-RELATED"/>
    <property type="match status" value="1"/>
</dbReference>
<dbReference type="InterPro" id="IPR003593">
    <property type="entry name" value="AAA+_ATPase"/>
</dbReference>
<dbReference type="CDD" id="cd03230">
    <property type="entry name" value="ABC_DR_subfamily_A"/>
    <property type="match status" value="1"/>
</dbReference>
<dbReference type="InterPro" id="IPR051782">
    <property type="entry name" value="ABC_Transporter_VariousFunc"/>
</dbReference>
<dbReference type="InterPro" id="IPR003439">
    <property type="entry name" value="ABC_transporter-like_ATP-bd"/>
</dbReference>
<dbReference type="Gene3D" id="3.40.50.300">
    <property type="entry name" value="P-loop containing nucleotide triphosphate hydrolases"/>
    <property type="match status" value="1"/>
</dbReference>
<name>A0ABW5FGA6_9BACL</name>
<evidence type="ECO:0000259" key="4">
    <source>
        <dbReference type="PROSITE" id="PS50893"/>
    </source>
</evidence>
<evidence type="ECO:0000313" key="5">
    <source>
        <dbReference type="EMBL" id="MFD2414013.1"/>
    </source>
</evidence>
<comment type="caution">
    <text evidence="5">The sequence shown here is derived from an EMBL/GenBank/DDBJ whole genome shotgun (WGS) entry which is preliminary data.</text>
</comment>
<sequence length="229" mass="25678">MIELMHVSQRYRTREVLKDVTFTAEKGQITCLIGVNGAGKSTVLKTVMGLTPIQGGSIQIDGKPISPNTYEQISYIPDHLAIPASMKLSDALQFMEDFYNSWNRGRADELMRFFDLDGKERAGRLSKGNAAKFNLVLGLAQNSDYVIMDEPFAGIDLFIRERIAEVFSSELVGNRGVLLTTHEVREIEHLIDKAVLLRDGTVARSIECEQVRMEENKSVVDIMKEVLLP</sequence>
<dbReference type="Pfam" id="PF00005">
    <property type="entry name" value="ABC_tran"/>
    <property type="match status" value="1"/>
</dbReference>
<dbReference type="RefSeq" id="WP_209990727.1">
    <property type="nucleotide sequence ID" value="NZ_JBHSVQ010000001.1"/>
</dbReference>